<dbReference type="EMBL" id="JAULSR010000004">
    <property type="protein sequence ID" value="KAK0621911.1"/>
    <property type="molecule type" value="Genomic_DNA"/>
</dbReference>
<proteinExistence type="predicted"/>
<dbReference type="Proteomes" id="UP001174934">
    <property type="component" value="Unassembled WGS sequence"/>
</dbReference>
<comment type="caution">
    <text evidence="1">The sequence shown here is derived from an EMBL/GenBank/DDBJ whole genome shotgun (WGS) entry which is preliminary data.</text>
</comment>
<sequence length="670" mass="76703">MAALPVEMAGTPTLDGTPGEVLAMMLLYMESPRQLFAAIRTHRSFYNAFRTDKMRILRQVIINAFGDNMKYALAFLNMPTFEDGDSSLLGPYDPQTPIYTVWCSKVDQFLANFARSEANYERFMAIGTSASEHRDHNDVKAALLPLYRLHNVVDEFMSEYIIHMQSMLGPHTAPLLARLGSPRPLAHETATPRRRAHEIFTRPTDPMQRKPTQPELTRIQRGFMLFECYCRLYSMPYWRFLGDINYKVPQGERPRHPLIPRSFQVEANGTSDFSRTITENAYVEELLCVSSYVQGQYRMLLGEMMRDCVQKVSRLSLRPTAPRPPHGDMQSPYKHIREAKEDHLWTYLVSPEHAKTDLGVHNILCGLGLGHLRRCLLLPDPLQRRRHLRRAVAAFAPGHPNAFEKAIGSMPNFCHCNTDPHYRRTSPFNFMLTQAQAILAPPPRNPATSYPHMYGTMQQPNNVVRSSVPSNAAYPPHFDLRSPRPDRIMDGLDKYRLRQAGWIFWDEDRVRAMLERSVEPPGSPFGGMPVRRGMEWLRAVYTPYTTEGRGERVPGHLLNSNELPDYGDVDVVRHVFAQARLTWDDWNRHVRAAFREWEFARPADVATEIGAPQLKLGVNRKALIHALLEWSESGVAEGGLDLTMPAVDREDDGGYWSEYWRGQDKVTGAW</sequence>
<evidence type="ECO:0000313" key="1">
    <source>
        <dbReference type="EMBL" id="KAK0621911.1"/>
    </source>
</evidence>
<protein>
    <submittedName>
        <fullName evidence="1">Uncharacterized protein</fullName>
    </submittedName>
</protein>
<accession>A0AA39WUQ5</accession>
<dbReference type="AlphaFoldDB" id="A0AA39WUQ5"/>
<reference evidence="1" key="1">
    <citation type="submission" date="2023-06" db="EMBL/GenBank/DDBJ databases">
        <title>Genome-scale phylogeny and comparative genomics of the fungal order Sordariales.</title>
        <authorList>
            <consortium name="Lawrence Berkeley National Laboratory"/>
            <person name="Hensen N."/>
            <person name="Bonometti L."/>
            <person name="Westerberg I."/>
            <person name="Brannstrom I.O."/>
            <person name="Guillou S."/>
            <person name="Cros-Aarteil S."/>
            <person name="Calhoun S."/>
            <person name="Haridas S."/>
            <person name="Kuo A."/>
            <person name="Mondo S."/>
            <person name="Pangilinan J."/>
            <person name="Riley R."/>
            <person name="LaButti K."/>
            <person name="Andreopoulos B."/>
            <person name="Lipzen A."/>
            <person name="Chen C."/>
            <person name="Yanf M."/>
            <person name="Daum C."/>
            <person name="Ng V."/>
            <person name="Clum A."/>
            <person name="Steindorff A."/>
            <person name="Ohm R."/>
            <person name="Martin F."/>
            <person name="Silar P."/>
            <person name="Natvig D."/>
            <person name="Lalanne C."/>
            <person name="Gautier V."/>
            <person name="Ament-velasquez S.L."/>
            <person name="Kruys A."/>
            <person name="Hutchinson M.I."/>
            <person name="Powell A.J."/>
            <person name="Barry K."/>
            <person name="Miller A.N."/>
            <person name="Grigoriev I.V."/>
            <person name="Debuchy R."/>
            <person name="Gladieux P."/>
            <person name="Thoren M.H."/>
            <person name="Johannesson H."/>
        </authorList>
    </citation>
    <scope>NUCLEOTIDE SEQUENCE</scope>
    <source>
        <strain evidence="1">SMH3391-2</strain>
    </source>
</reference>
<keyword evidence="2" id="KW-1185">Reference proteome</keyword>
<gene>
    <name evidence="1" type="ORF">B0T17DRAFT_535363</name>
</gene>
<organism evidence="1 2">
    <name type="scientific">Bombardia bombarda</name>
    <dbReference type="NCBI Taxonomy" id="252184"/>
    <lineage>
        <taxon>Eukaryota</taxon>
        <taxon>Fungi</taxon>
        <taxon>Dikarya</taxon>
        <taxon>Ascomycota</taxon>
        <taxon>Pezizomycotina</taxon>
        <taxon>Sordariomycetes</taxon>
        <taxon>Sordariomycetidae</taxon>
        <taxon>Sordariales</taxon>
        <taxon>Lasiosphaeriaceae</taxon>
        <taxon>Bombardia</taxon>
    </lineage>
</organism>
<evidence type="ECO:0000313" key="2">
    <source>
        <dbReference type="Proteomes" id="UP001174934"/>
    </source>
</evidence>
<name>A0AA39WUQ5_9PEZI</name>